<evidence type="ECO:0000313" key="3">
    <source>
        <dbReference type="Proteomes" id="UP000290289"/>
    </source>
</evidence>
<keyword evidence="1" id="KW-0732">Signal</keyword>
<dbReference type="AlphaFoldDB" id="A0A498HS34"/>
<gene>
    <name evidence="2" type="ORF">DVH24_025164</name>
</gene>
<comment type="caution">
    <text evidence="2">The sequence shown here is derived from an EMBL/GenBank/DDBJ whole genome shotgun (WGS) entry which is preliminary data.</text>
</comment>
<name>A0A498HS34_MALDO</name>
<accession>A0A498HS34</accession>
<dbReference type="EMBL" id="RDQH01000342">
    <property type="protein sequence ID" value="RXH71663.1"/>
    <property type="molecule type" value="Genomic_DNA"/>
</dbReference>
<keyword evidence="3" id="KW-1185">Reference proteome</keyword>
<feature type="signal peptide" evidence="1">
    <location>
        <begin position="1"/>
        <end position="15"/>
    </location>
</feature>
<evidence type="ECO:0000256" key="1">
    <source>
        <dbReference type="SAM" id="SignalP"/>
    </source>
</evidence>
<evidence type="ECO:0008006" key="4">
    <source>
        <dbReference type="Google" id="ProtNLM"/>
    </source>
</evidence>
<evidence type="ECO:0000313" key="2">
    <source>
        <dbReference type="EMBL" id="RXH71663.1"/>
    </source>
</evidence>
<proteinExistence type="predicted"/>
<sequence>MIEILLLPLAVIVAALNVGDEGVERDRVVVVECRSEGTPRHMKDHIDSISELDLVSCGTSMVIPVESLGLRIWPQNKVMVVPLLCLTQLCLELFSL</sequence>
<feature type="chain" id="PRO_5019711667" description="Secreted protein" evidence="1">
    <location>
        <begin position="16"/>
        <end position="96"/>
    </location>
</feature>
<protein>
    <recommendedName>
        <fullName evidence="4">Secreted protein</fullName>
    </recommendedName>
</protein>
<reference evidence="2 3" key="1">
    <citation type="submission" date="2018-10" db="EMBL/GenBank/DDBJ databases">
        <title>A high-quality apple genome assembly.</title>
        <authorList>
            <person name="Hu J."/>
        </authorList>
    </citation>
    <scope>NUCLEOTIDE SEQUENCE [LARGE SCALE GENOMIC DNA]</scope>
    <source>
        <strain evidence="3">cv. HFTH1</strain>
        <tissue evidence="2">Young leaf</tissue>
    </source>
</reference>
<dbReference type="Proteomes" id="UP000290289">
    <property type="component" value="Chromosome 16"/>
</dbReference>
<organism evidence="2 3">
    <name type="scientific">Malus domestica</name>
    <name type="common">Apple</name>
    <name type="synonym">Pyrus malus</name>
    <dbReference type="NCBI Taxonomy" id="3750"/>
    <lineage>
        <taxon>Eukaryota</taxon>
        <taxon>Viridiplantae</taxon>
        <taxon>Streptophyta</taxon>
        <taxon>Embryophyta</taxon>
        <taxon>Tracheophyta</taxon>
        <taxon>Spermatophyta</taxon>
        <taxon>Magnoliopsida</taxon>
        <taxon>eudicotyledons</taxon>
        <taxon>Gunneridae</taxon>
        <taxon>Pentapetalae</taxon>
        <taxon>rosids</taxon>
        <taxon>fabids</taxon>
        <taxon>Rosales</taxon>
        <taxon>Rosaceae</taxon>
        <taxon>Amygdaloideae</taxon>
        <taxon>Maleae</taxon>
        <taxon>Malus</taxon>
    </lineage>
</organism>